<organism evidence="10 11">
    <name type="scientific">Treponema primitia (strain ATCC BAA-887 / DSM 12427 / ZAS-2)</name>
    <dbReference type="NCBI Taxonomy" id="545694"/>
    <lineage>
        <taxon>Bacteria</taxon>
        <taxon>Pseudomonadati</taxon>
        <taxon>Spirochaetota</taxon>
        <taxon>Spirochaetia</taxon>
        <taxon>Spirochaetales</taxon>
        <taxon>Treponemataceae</taxon>
        <taxon>Treponema</taxon>
    </lineage>
</organism>
<dbReference type="GO" id="GO:0055085">
    <property type="term" value="P:transmembrane transport"/>
    <property type="evidence" value="ECO:0007669"/>
    <property type="project" value="InterPro"/>
</dbReference>
<feature type="transmembrane region" description="Helical" evidence="8">
    <location>
        <begin position="476"/>
        <end position="496"/>
    </location>
</feature>
<dbReference type="Proteomes" id="UP000009223">
    <property type="component" value="Chromosome"/>
</dbReference>
<feature type="transmembrane region" description="Helical" evidence="8">
    <location>
        <begin position="587"/>
        <end position="607"/>
    </location>
</feature>
<evidence type="ECO:0000256" key="5">
    <source>
        <dbReference type="ARBA" id="ARBA00022692"/>
    </source>
</evidence>
<dbReference type="Gene3D" id="1.10.3720.10">
    <property type="entry name" value="MetI-like"/>
    <property type="match status" value="2"/>
</dbReference>
<keyword evidence="2 8" id="KW-0813">Transport</keyword>
<evidence type="ECO:0000256" key="3">
    <source>
        <dbReference type="ARBA" id="ARBA00022475"/>
    </source>
</evidence>
<protein>
    <submittedName>
        <fullName evidence="10">ABC transporter, permease protein</fullName>
    </submittedName>
</protein>
<dbReference type="PANTHER" id="PTHR43357:SF4">
    <property type="entry name" value="INNER MEMBRANE ABC TRANSPORTER PERMEASE PROTEIN YDCV"/>
    <property type="match status" value="1"/>
</dbReference>
<reference evidence="11" key="1">
    <citation type="submission" date="2009-12" db="EMBL/GenBank/DDBJ databases">
        <title>Complete sequence of Treponema primitia strain ZAS-2.</title>
        <authorList>
            <person name="Tetu S.G."/>
            <person name="Matson E."/>
            <person name="Ren Q."/>
            <person name="Seshadri R."/>
            <person name="Elbourne L."/>
            <person name="Hassan K.A."/>
            <person name="Durkin A."/>
            <person name="Radune D."/>
            <person name="Mohamoud Y."/>
            <person name="Shay R."/>
            <person name="Jin S."/>
            <person name="Zhang X."/>
            <person name="Lucey K."/>
            <person name="Ballor N.R."/>
            <person name="Ottesen E."/>
            <person name="Rosenthal R."/>
            <person name="Allen A."/>
            <person name="Leadbetter J.R."/>
            <person name="Paulsen I.T."/>
        </authorList>
    </citation>
    <scope>NUCLEOTIDE SEQUENCE [LARGE SCALE GENOMIC DNA]</scope>
    <source>
        <strain evidence="11">ATCC BAA-887 / DSM 12427 / ZAS-2</strain>
    </source>
</reference>
<comment type="similarity">
    <text evidence="8">Belongs to the binding-protein-dependent transport system permease family.</text>
</comment>
<name>F5YKF8_TREPZ</name>
<feature type="transmembrane region" description="Helical" evidence="8">
    <location>
        <begin position="334"/>
        <end position="357"/>
    </location>
</feature>
<evidence type="ECO:0000256" key="6">
    <source>
        <dbReference type="ARBA" id="ARBA00022989"/>
    </source>
</evidence>
<sequence length="621" mass="68579">MSTAQLSQPGSYSVARKIKNAFLNIVTNPYNVIVVITIILLGYLIIMPLLDMITTTFELQRVDLRRFPNMTEGEFTLYYWNRLVFSNLSQALLYRPLLNSLCIAISVSVMSILLGSVIAWLMVRSDIPWKKFFSLAVIIPYMLPSWCKSMAWITVFKNSRIGGRIGFLAAMGIETPNWLAYGPIPIVLVLVIHYYAYAYLLVSAALGSVNSELEEMGEIAGANKRQILSKITMPLVLPAILSAVILTFSKAMGTFGVPAFLGMKVNFNTISTTLYQTIKNREATTGYAVAMILIGISSVFVFINQKAIGARKSFATIGGKGGRSTLIKLGPWKYMIMVMLLLLLVLGVMGPLLILVVDTFMLKPGLYTLSNFTFHYWAGAPNLSIYEGEPGVLHNPRFWMIFRNTIMLVVCTSVIASLVGQIIGYIISRTRGKLAGKFIEQLVFVPYLIPSIAFGAIYLSMFAVPRLGIPLPGGGTFHLIPSLYGTFTLMVLVSVVKHLPFSCRAGISNMLQIGVELEEAATIQGSSFLNRFRRIVLPLSKAGFVSGFMLIFISIMKELDLIVLIMTPTRATLPYMAFQYANQNQEPYSNVVAVILFAIVFITYMLLNIGGKADIAKSMGG</sequence>
<keyword evidence="7 8" id="KW-0472">Membrane</keyword>
<evidence type="ECO:0000256" key="7">
    <source>
        <dbReference type="ARBA" id="ARBA00023136"/>
    </source>
</evidence>
<evidence type="ECO:0000256" key="2">
    <source>
        <dbReference type="ARBA" id="ARBA00022448"/>
    </source>
</evidence>
<keyword evidence="3" id="KW-1003">Cell membrane</keyword>
<feature type="transmembrane region" description="Helical" evidence="8">
    <location>
        <begin position="97"/>
        <end position="120"/>
    </location>
</feature>
<evidence type="ECO:0000313" key="11">
    <source>
        <dbReference type="Proteomes" id="UP000009223"/>
    </source>
</evidence>
<feature type="domain" description="ABC transmembrane type-1" evidence="9">
    <location>
        <begin position="402"/>
        <end position="607"/>
    </location>
</feature>
<feature type="domain" description="ABC transmembrane type-1" evidence="9">
    <location>
        <begin position="97"/>
        <end position="304"/>
    </location>
</feature>
<dbReference type="RefSeq" id="WP_015708177.1">
    <property type="nucleotide sequence ID" value="NC_015578.1"/>
</dbReference>
<keyword evidence="4" id="KW-0997">Cell inner membrane</keyword>
<proteinExistence type="inferred from homology"/>
<keyword evidence="5 8" id="KW-0812">Transmembrane</keyword>
<keyword evidence="11" id="KW-1185">Reference proteome</keyword>
<dbReference type="InterPro" id="IPR035906">
    <property type="entry name" value="MetI-like_sf"/>
</dbReference>
<accession>F5YKF8</accession>
<dbReference type="KEGG" id="tpi:TREPR_1976"/>
<keyword evidence="6 8" id="KW-1133">Transmembrane helix</keyword>
<feature type="transmembrane region" description="Helical" evidence="8">
    <location>
        <begin position="184"/>
        <end position="206"/>
    </location>
</feature>
<dbReference type="eggNOG" id="COG1178">
    <property type="taxonomic scope" value="Bacteria"/>
</dbReference>
<comment type="subcellular location">
    <subcellularLocation>
        <location evidence="1">Cell inner membrane</location>
        <topology evidence="1">Multi-pass membrane protein</topology>
    </subcellularLocation>
    <subcellularLocation>
        <location evidence="8">Cell membrane</location>
        <topology evidence="8">Multi-pass membrane protein</topology>
    </subcellularLocation>
</comment>
<dbReference type="InterPro" id="IPR000515">
    <property type="entry name" value="MetI-like"/>
</dbReference>
<dbReference type="EMBL" id="CP001843">
    <property type="protein sequence ID" value="AEF85314.1"/>
    <property type="molecule type" value="Genomic_DNA"/>
</dbReference>
<reference evidence="10 11" key="2">
    <citation type="journal article" date="2011" name="ISME J.">
        <title>RNA-seq reveals cooperative metabolic interactions between two termite-gut spirochete species in co-culture.</title>
        <authorList>
            <person name="Rosenthal A.Z."/>
            <person name="Matson E.G."/>
            <person name="Eldar A."/>
            <person name="Leadbetter J.R."/>
        </authorList>
    </citation>
    <scope>NUCLEOTIDE SEQUENCE [LARGE SCALE GENOMIC DNA]</scope>
    <source>
        <strain evidence="11">ATCC BAA-887 / DSM 12427 / ZAS-2</strain>
    </source>
</reference>
<dbReference type="STRING" id="545694.TREPR_1976"/>
<evidence type="ECO:0000256" key="1">
    <source>
        <dbReference type="ARBA" id="ARBA00004429"/>
    </source>
</evidence>
<evidence type="ECO:0000313" key="10">
    <source>
        <dbReference type="EMBL" id="AEF85314.1"/>
    </source>
</evidence>
<evidence type="ECO:0000256" key="4">
    <source>
        <dbReference type="ARBA" id="ARBA00022519"/>
    </source>
</evidence>
<dbReference type="HOGENOM" id="CLU_021838_2_2_12"/>
<dbReference type="OrthoDB" id="57323at2"/>
<gene>
    <name evidence="10" type="ordered locus">TREPR_1976</name>
</gene>
<evidence type="ECO:0000256" key="8">
    <source>
        <dbReference type="RuleBase" id="RU363032"/>
    </source>
</evidence>
<dbReference type="CDD" id="cd06261">
    <property type="entry name" value="TM_PBP2"/>
    <property type="match status" value="2"/>
</dbReference>
<dbReference type="PANTHER" id="PTHR43357">
    <property type="entry name" value="INNER MEMBRANE ABC TRANSPORTER PERMEASE PROTEIN YDCV"/>
    <property type="match status" value="1"/>
</dbReference>
<feature type="transmembrane region" description="Helical" evidence="8">
    <location>
        <begin position="21"/>
        <end position="46"/>
    </location>
</feature>
<feature type="transmembrane region" description="Helical" evidence="8">
    <location>
        <begin position="542"/>
        <end position="567"/>
    </location>
</feature>
<feature type="transmembrane region" description="Helical" evidence="8">
    <location>
        <begin position="132"/>
        <end position="153"/>
    </location>
</feature>
<dbReference type="AlphaFoldDB" id="F5YKF8"/>
<feature type="transmembrane region" description="Helical" evidence="8">
    <location>
        <begin position="439"/>
        <end position="464"/>
    </location>
</feature>
<dbReference type="GO" id="GO:0005886">
    <property type="term" value="C:plasma membrane"/>
    <property type="evidence" value="ECO:0007669"/>
    <property type="project" value="UniProtKB-SubCell"/>
</dbReference>
<dbReference type="Pfam" id="PF00528">
    <property type="entry name" value="BPD_transp_1"/>
    <property type="match status" value="2"/>
</dbReference>
<feature type="transmembrane region" description="Helical" evidence="8">
    <location>
        <begin position="284"/>
        <end position="303"/>
    </location>
</feature>
<feature type="transmembrane region" description="Helical" evidence="8">
    <location>
        <begin position="406"/>
        <end position="427"/>
    </location>
</feature>
<evidence type="ECO:0000259" key="9">
    <source>
        <dbReference type="PROSITE" id="PS50928"/>
    </source>
</evidence>
<dbReference type="PROSITE" id="PS50928">
    <property type="entry name" value="ABC_TM1"/>
    <property type="match status" value="2"/>
</dbReference>
<dbReference type="SUPFAM" id="SSF161098">
    <property type="entry name" value="MetI-like"/>
    <property type="match status" value="2"/>
</dbReference>